<keyword evidence="7" id="KW-0560">Oxidoreductase</keyword>
<evidence type="ECO:0000259" key="11">
    <source>
        <dbReference type="Pfam" id="PF07992"/>
    </source>
</evidence>
<dbReference type="InterPro" id="IPR051793">
    <property type="entry name" value="NADH:flavin_oxidoreductase"/>
</dbReference>
<dbReference type="Gene3D" id="3.20.20.70">
    <property type="entry name" value="Aldolase class I"/>
    <property type="match status" value="1"/>
</dbReference>
<keyword evidence="13" id="KW-1185">Reference proteome</keyword>
<organism evidence="12 13">
    <name type="scientific">Anaerosolibacter carboniphilus</name>
    <dbReference type="NCBI Taxonomy" id="1417629"/>
    <lineage>
        <taxon>Bacteria</taxon>
        <taxon>Bacillati</taxon>
        <taxon>Bacillota</taxon>
        <taxon>Clostridia</taxon>
        <taxon>Peptostreptococcales</taxon>
        <taxon>Thermotaleaceae</taxon>
        <taxon>Anaerosolibacter</taxon>
    </lineage>
</organism>
<protein>
    <submittedName>
        <fullName evidence="12">2,4-dienoyl-CoA reductase-like NADH-dependent reductase (Old Yellow Enzyme family)/thioredoxin reductase</fullName>
    </submittedName>
</protein>
<dbReference type="Gene3D" id="3.50.50.60">
    <property type="entry name" value="FAD/NAD(P)-binding domain"/>
    <property type="match status" value="1"/>
</dbReference>
<dbReference type="PRINTS" id="PR00368">
    <property type="entry name" value="FADPNR"/>
</dbReference>
<name>A0A841KQ41_9FIRM</name>
<dbReference type="GO" id="GO:0046872">
    <property type="term" value="F:metal ion binding"/>
    <property type="evidence" value="ECO:0007669"/>
    <property type="project" value="UniProtKB-KW"/>
</dbReference>
<evidence type="ECO:0000256" key="9">
    <source>
        <dbReference type="ARBA" id="ARBA00023014"/>
    </source>
</evidence>
<dbReference type="EMBL" id="JACHEN010000010">
    <property type="protein sequence ID" value="MBB6215874.1"/>
    <property type="molecule type" value="Genomic_DNA"/>
</dbReference>
<proteinExistence type="inferred from homology"/>
<evidence type="ECO:0000256" key="6">
    <source>
        <dbReference type="ARBA" id="ARBA00022723"/>
    </source>
</evidence>
<dbReference type="SUPFAM" id="SSF51395">
    <property type="entry name" value="FMN-linked oxidoreductases"/>
    <property type="match status" value="1"/>
</dbReference>
<keyword evidence="4" id="KW-0285">Flavoprotein</keyword>
<dbReference type="RefSeq" id="WP_184310420.1">
    <property type="nucleotide sequence ID" value="NZ_JACHEN010000010.1"/>
</dbReference>
<dbReference type="CDD" id="cd02803">
    <property type="entry name" value="OYE_like_FMN_family"/>
    <property type="match status" value="1"/>
</dbReference>
<dbReference type="InterPro" id="IPR001155">
    <property type="entry name" value="OxRdtase_FMN_N"/>
</dbReference>
<evidence type="ECO:0000313" key="12">
    <source>
        <dbReference type="EMBL" id="MBB6215874.1"/>
    </source>
</evidence>
<feature type="domain" description="NADH:flavin oxidoreductase/NADH oxidase N-terminal" evidence="10">
    <location>
        <begin position="7"/>
        <end position="340"/>
    </location>
</feature>
<evidence type="ECO:0000256" key="5">
    <source>
        <dbReference type="ARBA" id="ARBA00022643"/>
    </source>
</evidence>
<evidence type="ECO:0000256" key="3">
    <source>
        <dbReference type="ARBA" id="ARBA00011048"/>
    </source>
</evidence>
<dbReference type="InterPro" id="IPR023753">
    <property type="entry name" value="FAD/NAD-binding_dom"/>
</dbReference>
<accession>A0A841KQ41</accession>
<dbReference type="GO" id="GO:0051536">
    <property type="term" value="F:iron-sulfur cluster binding"/>
    <property type="evidence" value="ECO:0007669"/>
    <property type="project" value="UniProtKB-KW"/>
</dbReference>
<reference evidence="12 13" key="1">
    <citation type="submission" date="2020-08" db="EMBL/GenBank/DDBJ databases">
        <title>Genomic Encyclopedia of Type Strains, Phase IV (KMG-IV): sequencing the most valuable type-strain genomes for metagenomic binning, comparative biology and taxonomic classification.</title>
        <authorList>
            <person name="Goeker M."/>
        </authorList>
    </citation>
    <scope>NUCLEOTIDE SEQUENCE [LARGE SCALE GENOMIC DNA]</scope>
    <source>
        <strain evidence="12 13">DSM 103526</strain>
    </source>
</reference>
<evidence type="ECO:0000256" key="1">
    <source>
        <dbReference type="ARBA" id="ARBA00001917"/>
    </source>
</evidence>
<sequence length="648" mass="71146">MSTKYPKLFERTSIGKVKLRNRIAMASMGTMADDDTGLLVESQIKYYEARAKGGVGLVMLEGQTVTNKTDPWLFYQTSADTDFQMKQWALAAEAVHAHGAKVGLQLICGLGRNAFAFENDPIPPVSASANPTHYNPNVICRPMTKEEIRDVVERYGRCAARGVNAECDIIEIHAHCGYLLDQFMTPLWNQRADEYGGSFENRMRFITEIYHSIRNAVGPDVPVGVRMPVFHDFEGARTLEEGIEIAKYFENLGMDFFNIDVGCYDNKQWVTPTIYAGDASMAFAAEAVKKAVKIPVMNAGTYTPQTAEDAVAHGKTDIVILGRALIADPDWANKLRNGHEEDIRPCLSCNQYCIGRLYKNRQISCSVNAQAALEKEYAITKSEDPKKVVVVGGGPGGMEAARVAALKGHHVTLFEKSDKLGGQLNVASEPPFKRRIKDYMNWLKLQIEKNGVSVVYNKTITPDSQELAAADQIIVALGSNPIKFPIKGIDLPNVVEVTDAHRNPDKIKGDKIIVAGGGMSGCDCALELAMQGKDVTIVEALPQIAMKETIEDNKVPLLNILKKYGVKQMVNTKVLEFKCDSVVLQNESGTFELPADTAIYAFGMKPESALCDAICDKYSSARAVGDCTQIGQIGEAVREGYFAAWSID</sequence>
<keyword evidence="5" id="KW-0288">FMN</keyword>
<comment type="cofactor">
    <cofactor evidence="1">
        <name>FMN</name>
        <dbReference type="ChEBI" id="CHEBI:58210"/>
    </cofactor>
</comment>
<dbReference type="GO" id="GO:0010181">
    <property type="term" value="F:FMN binding"/>
    <property type="evidence" value="ECO:0007669"/>
    <property type="project" value="InterPro"/>
</dbReference>
<comment type="cofactor">
    <cofactor evidence="2">
        <name>[4Fe-4S] cluster</name>
        <dbReference type="ChEBI" id="CHEBI:49883"/>
    </cofactor>
</comment>
<dbReference type="Pfam" id="PF00724">
    <property type="entry name" value="Oxidored_FMN"/>
    <property type="match status" value="1"/>
</dbReference>
<dbReference type="InterPro" id="IPR013785">
    <property type="entry name" value="Aldolase_TIM"/>
</dbReference>
<comment type="caution">
    <text evidence="12">The sequence shown here is derived from an EMBL/GenBank/DDBJ whole genome shotgun (WGS) entry which is preliminary data.</text>
</comment>
<evidence type="ECO:0000313" key="13">
    <source>
        <dbReference type="Proteomes" id="UP000579281"/>
    </source>
</evidence>
<evidence type="ECO:0000256" key="4">
    <source>
        <dbReference type="ARBA" id="ARBA00022630"/>
    </source>
</evidence>
<dbReference type="GO" id="GO:0016491">
    <property type="term" value="F:oxidoreductase activity"/>
    <property type="evidence" value="ECO:0007669"/>
    <property type="project" value="UniProtKB-KW"/>
</dbReference>
<dbReference type="InterPro" id="IPR036188">
    <property type="entry name" value="FAD/NAD-bd_sf"/>
</dbReference>
<comment type="similarity">
    <text evidence="3">In the N-terminal section; belongs to the NADH:flavin oxidoreductase/NADH oxidase family.</text>
</comment>
<evidence type="ECO:0000256" key="8">
    <source>
        <dbReference type="ARBA" id="ARBA00023004"/>
    </source>
</evidence>
<dbReference type="Gene3D" id="3.40.50.720">
    <property type="entry name" value="NAD(P)-binding Rossmann-like Domain"/>
    <property type="match status" value="1"/>
</dbReference>
<evidence type="ECO:0000256" key="7">
    <source>
        <dbReference type="ARBA" id="ARBA00023002"/>
    </source>
</evidence>
<evidence type="ECO:0000259" key="10">
    <source>
        <dbReference type="Pfam" id="PF00724"/>
    </source>
</evidence>
<gene>
    <name evidence="12" type="ORF">HNQ80_001965</name>
</gene>
<dbReference type="PANTHER" id="PTHR42917">
    <property type="entry name" value="2,4-DIENOYL-COA REDUCTASE"/>
    <property type="match status" value="1"/>
</dbReference>
<dbReference type="PRINTS" id="PR00469">
    <property type="entry name" value="PNDRDTASEII"/>
</dbReference>
<keyword evidence="9" id="KW-0411">Iron-sulfur</keyword>
<dbReference type="AlphaFoldDB" id="A0A841KQ41"/>
<feature type="domain" description="FAD/NAD(P)-binding" evidence="11">
    <location>
        <begin position="386"/>
        <end position="611"/>
    </location>
</feature>
<keyword evidence="6" id="KW-0479">Metal-binding</keyword>
<dbReference type="Proteomes" id="UP000579281">
    <property type="component" value="Unassembled WGS sequence"/>
</dbReference>
<dbReference type="SUPFAM" id="SSF51971">
    <property type="entry name" value="Nucleotide-binding domain"/>
    <property type="match status" value="1"/>
</dbReference>
<evidence type="ECO:0000256" key="2">
    <source>
        <dbReference type="ARBA" id="ARBA00001966"/>
    </source>
</evidence>
<dbReference type="Pfam" id="PF07992">
    <property type="entry name" value="Pyr_redox_2"/>
    <property type="match status" value="1"/>
</dbReference>
<keyword evidence="8" id="KW-0408">Iron</keyword>
<dbReference type="PANTHER" id="PTHR42917:SF2">
    <property type="entry name" value="2,4-DIENOYL-COA REDUCTASE [(2E)-ENOYL-COA-PRODUCING]"/>
    <property type="match status" value="1"/>
</dbReference>